<protein>
    <submittedName>
        <fullName evidence="3">FixH family protein</fullName>
    </submittedName>
</protein>
<name>A0A7M1B4G6_9BACT</name>
<feature type="domain" description="YtkA-like" evidence="2">
    <location>
        <begin position="29"/>
        <end position="110"/>
    </location>
</feature>
<dbReference type="Proteomes" id="UP000593719">
    <property type="component" value="Chromosome"/>
</dbReference>
<dbReference type="RefSeq" id="WP_193150687.1">
    <property type="nucleotide sequence ID" value="NZ_CP041235.1"/>
</dbReference>
<proteinExistence type="predicted"/>
<evidence type="ECO:0000259" key="2">
    <source>
        <dbReference type="Pfam" id="PF13115"/>
    </source>
</evidence>
<evidence type="ECO:0000313" key="4">
    <source>
        <dbReference type="Proteomes" id="UP000593719"/>
    </source>
</evidence>
<keyword evidence="4" id="KW-1185">Reference proteome</keyword>
<keyword evidence="1" id="KW-0732">Signal</keyword>
<reference evidence="3 4" key="1">
    <citation type="submission" date="2019-06" db="EMBL/GenBank/DDBJ databases">
        <title>Sulfurimonas gotlandica sp. nov., a chemoautotrophic and psychrotolerant epsilonproteobacterium isolated from a pelagic redoxcline, and an emended description of the genus Sulfurimonas.</title>
        <authorList>
            <person name="Wang S."/>
            <person name="Jiang L."/>
            <person name="Shao Z."/>
        </authorList>
    </citation>
    <scope>NUCLEOTIDE SEQUENCE [LARGE SCALE GENOMIC DNA]</scope>
    <source>
        <strain evidence="3 4">S2-6</strain>
    </source>
</reference>
<dbReference type="KEGG" id="ssei:FJR45_11660"/>
<dbReference type="InterPro" id="IPR032693">
    <property type="entry name" value="YtkA-like_dom"/>
</dbReference>
<accession>A0A7M1B4G6</accession>
<gene>
    <name evidence="3" type="ORF">FJR45_11660</name>
</gene>
<organism evidence="3 4">
    <name type="scientific">Sulfurimonas sediminis</name>
    <dbReference type="NCBI Taxonomy" id="2590020"/>
    <lineage>
        <taxon>Bacteria</taxon>
        <taxon>Pseudomonadati</taxon>
        <taxon>Campylobacterota</taxon>
        <taxon>Epsilonproteobacteria</taxon>
        <taxon>Campylobacterales</taxon>
        <taxon>Sulfurimonadaceae</taxon>
        <taxon>Sulfurimonas</taxon>
    </lineage>
</organism>
<dbReference type="Pfam" id="PF13115">
    <property type="entry name" value="YtkA"/>
    <property type="match status" value="1"/>
</dbReference>
<evidence type="ECO:0000256" key="1">
    <source>
        <dbReference type="SAM" id="SignalP"/>
    </source>
</evidence>
<dbReference type="EMBL" id="CP041235">
    <property type="protein sequence ID" value="QOP44560.1"/>
    <property type="molecule type" value="Genomic_DNA"/>
</dbReference>
<sequence>MKTLAKIFFALLLGATLTHAAAFSKDAKFRTTAVHITADKPLTTGSNTLIVTIKKNGKLVDDAKVALKAFMPAMPGMPAMSSKANAQNLGNGKYKTTLNLAMSGTWQLHIFITPKTGKRSRVKTTLNF</sequence>
<feature type="signal peptide" evidence="1">
    <location>
        <begin position="1"/>
        <end position="20"/>
    </location>
</feature>
<dbReference type="AlphaFoldDB" id="A0A7M1B4G6"/>
<evidence type="ECO:0000313" key="3">
    <source>
        <dbReference type="EMBL" id="QOP44560.1"/>
    </source>
</evidence>
<feature type="chain" id="PRO_5032518392" evidence="1">
    <location>
        <begin position="21"/>
        <end position="128"/>
    </location>
</feature>